<sequence length="97" mass="10393">MPQFNIAAEGTLAFDFGQHSPVTITNPGPDDVDVHVDYNRGTANAPQWSSALTGASGIPNPKRLRANQAFVVARADLESEHVRIGVHGNRNGVVGRY</sequence>
<dbReference type="KEGG" id="bstg:WT74_22590"/>
<name>A0A119XCS2_9BURK</name>
<evidence type="ECO:0000313" key="6">
    <source>
        <dbReference type="Proteomes" id="UP000473470"/>
    </source>
</evidence>
<protein>
    <submittedName>
        <fullName evidence="2">Uncharacterized protein</fullName>
    </submittedName>
</protein>
<reference evidence="3 5" key="2">
    <citation type="submission" date="2018-08" db="EMBL/GenBank/DDBJ databases">
        <title>Comparative analysis of Burkholderia isolates from Puerto Rico.</title>
        <authorList>
            <person name="Hall C."/>
            <person name="Sahl J."/>
            <person name="Wagner D."/>
        </authorList>
    </citation>
    <scope>NUCLEOTIDE SEQUENCE [LARGE SCALE GENOMIC DNA]</scope>
    <source>
        <strain evidence="3 5">Bp8966</strain>
    </source>
</reference>
<evidence type="ECO:0000313" key="2">
    <source>
        <dbReference type="EMBL" id="KWA58512.1"/>
    </source>
</evidence>
<gene>
    <name evidence="3" type="ORF">DF017_27385</name>
    <name evidence="1" type="ORF">F7R25_05900</name>
    <name evidence="2" type="ORF">WT44_20205</name>
</gene>
<dbReference type="Proteomes" id="UP000473470">
    <property type="component" value="Unassembled WGS sequence"/>
</dbReference>
<dbReference type="RefSeq" id="WP_059807381.1">
    <property type="nucleotide sequence ID" value="NZ_CABVPM010000004.1"/>
</dbReference>
<dbReference type="GeneID" id="93056829"/>
<comment type="caution">
    <text evidence="2">The sequence shown here is derived from an EMBL/GenBank/DDBJ whole genome shotgun (WGS) entry which is preliminary data.</text>
</comment>
<dbReference type="EMBL" id="VZOK01000006">
    <property type="protein sequence ID" value="KAB0640187.1"/>
    <property type="molecule type" value="Genomic_DNA"/>
</dbReference>
<evidence type="ECO:0000313" key="1">
    <source>
        <dbReference type="EMBL" id="KAB0640187.1"/>
    </source>
</evidence>
<organism evidence="2">
    <name type="scientific">Burkholderia stagnalis</name>
    <dbReference type="NCBI Taxonomy" id="1503054"/>
    <lineage>
        <taxon>Bacteria</taxon>
        <taxon>Pseudomonadati</taxon>
        <taxon>Pseudomonadota</taxon>
        <taxon>Betaproteobacteria</taxon>
        <taxon>Burkholderiales</taxon>
        <taxon>Burkholderiaceae</taxon>
        <taxon>Burkholderia</taxon>
        <taxon>Burkholderia cepacia complex</taxon>
    </lineage>
</organism>
<dbReference type="EMBL" id="LPHB01000056">
    <property type="protein sequence ID" value="KWA58512.1"/>
    <property type="molecule type" value="Genomic_DNA"/>
</dbReference>
<proteinExistence type="predicted"/>
<evidence type="ECO:0000313" key="3">
    <source>
        <dbReference type="EMBL" id="RQY86260.1"/>
    </source>
</evidence>
<evidence type="ECO:0000313" key="4">
    <source>
        <dbReference type="Proteomes" id="UP000068603"/>
    </source>
</evidence>
<reference evidence="2 4" key="1">
    <citation type="submission" date="2015-11" db="EMBL/GenBank/DDBJ databases">
        <title>Expanding the genomic diversity of Burkholderia species for the development of highly accurate diagnostics.</title>
        <authorList>
            <person name="Sahl J."/>
            <person name="Keim P."/>
            <person name="Wagner D."/>
        </authorList>
    </citation>
    <scope>NUCLEOTIDE SEQUENCE [LARGE SCALE GENOMIC DNA]</scope>
    <source>
        <strain evidence="2 4">MSMB1960WGS</strain>
    </source>
</reference>
<dbReference type="AlphaFoldDB" id="A0A119XCS2"/>
<dbReference type="Proteomes" id="UP000281098">
    <property type="component" value="Unassembled WGS sequence"/>
</dbReference>
<reference evidence="1 6" key="3">
    <citation type="submission" date="2019-09" db="EMBL/GenBank/DDBJ databases">
        <title>Draft genome sequences of 48 bacterial type strains from the CCUG.</title>
        <authorList>
            <person name="Tunovic T."/>
            <person name="Pineiro-Iglesias B."/>
            <person name="Unosson C."/>
            <person name="Inganas E."/>
            <person name="Ohlen M."/>
            <person name="Cardew S."/>
            <person name="Jensie-Markopoulos S."/>
            <person name="Salva-Serra F."/>
            <person name="Jaen-Luchoro D."/>
            <person name="Karlsson R."/>
            <person name="Svensson-Stadler L."/>
            <person name="Chun J."/>
            <person name="Moore E."/>
        </authorList>
    </citation>
    <scope>NUCLEOTIDE SEQUENCE [LARGE SCALE GENOMIC DNA]</scope>
    <source>
        <strain evidence="1 6">CCUG 65686</strain>
    </source>
</reference>
<accession>A0A119XCS2</accession>
<dbReference type="EMBL" id="QTPM01000045">
    <property type="protein sequence ID" value="RQY86260.1"/>
    <property type="molecule type" value="Genomic_DNA"/>
</dbReference>
<dbReference type="Proteomes" id="UP000068603">
    <property type="component" value="Unassembled WGS sequence"/>
</dbReference>
<evidence type="ECO:0000313" key="5">
    <source>
        <dbReference type="Proteomes" id="UP000281098"/>
    </source>
</evidence>
<keyword evidence="5" id="KW-1185">Reference proteome</keyword>